<feature type="region of interest" description="Disordered" evidence="1">
    <location>
        <begin position="230"/>
        <end position="252"/>
    </location>
</feature>
<evidence type="ECO:0000313" key="2">
    <source>
        <dbReference type="EMBL" id="CAF2773387.1"/>
    </source>
</evidence>
<dbReference type="AlphaFoldDB" id="A0A7R8CCW7"/>
<gene>
    <name evidence="2" type="ORF">LSAA_985</name>
</gene>
<feature type="compositionally biased region" description="Polar residues" evidence="1">
    <location>
        <begin position="231"/>
        <end position="241"/>
    </location>
</feature>
<evidence type="ECO:0000313" key="3">
    <source>
        <dbReference type="Proteomes" id="UP000675881"/>
    </source>
</evidence>
<keyword evidence="3" id="KW-1185">Reference proteome</keyword>
<name>A0A7R8CCW7_LEPSM</name>
<sequence>MQNLKFLVRNFGSKARKCKSRALGRETEALKAHAKERHVKEYNAFKILMSSVGNAISDSLIEKLAKAETRITQIISHTDLVRVSHHMSYKKRVSEVMADLEATASNSGTTLIGGISMNLSKQEAEVLSQDPALSSSEITDLLLTTNDDMTQEQIQVVKSSPTYKGMVANTIRSPSRVTKNSSYSSVFVPDTEVANPNVFEPPLREPDAISQSQATGAVPKILSKKRVRLSVTDNGQASSSKRQIRNREDNKSVDQQIFEEDAEAVERPMDIASSPIPVGPLRNDSAPIESVPSGKDLSSPLPLTPKEFAVSRDGLIPNVIYSYLNRLVFAKNKGTLPSKNLPRKVRSLLASRYVYRLKDDTAFTFLSALEVGPTFNKLTNLLIRDSLGGFTLAKRKGASDRGSFYTKKALKQALLKDFEGWAEKNFHASKADDRSPTPVGCVLFDLQKGITVDEVKNCLPSAGAGKDPLGKDGGMFRSLNIPVITKLFNKVLLTGELPSELLCGNTSFIPKKEDTFGPLQSCLT</sequence>
<reference evidence="2" key="1">
    <citation type="submission" date="2021-02" db="EMBL/GenBank/DDBJ databases">
        <authorList>
            <person name="Bekaert M."/>
        </authorList>
    </citation>
    <scope>NUCLEOTIDE SEQUENCE</scope>
    <source>
        <strain evidence="2">IoA-00</strain>
    </source>
</reference>
<proteinExistence type="predicted"/>
<dbReference type="Proteomes" id="UP000675881">
    <property type="component" value="Chromosome 1"/>
</dbReference>
<protein>
    <submittedName>
        <fullName evidence="2">(salmon louse) hypothetical protein</fullName>
    </submittedName>
</protein>
<organism evidence="2 3">
    <name type="scientific">Lepeophtheirus salmonis</name>
    <name type="common">Salmon louse</name>
    <name type="synonym">Caligus salmonis</name>
    <dbReference type="NCBI Taxonomy" id="72036"/>
    <lineage>
        <taxon>Eukaryota</taxon>
        <taxon>Metazoa</taxon>
        <taxon>Ecdysozoa</taxon>
        <taxon>Arthropoda</taxon>
        <taxon>Crustacea</taxon>
        <taxon>Multicrustacea</taxon>
        <taxon>Hexanauplia</taxon>
        <taxon>Copepoda</taxon>
        <taxon>Siphonostomatoida</taxon>
        <taxon>Caligidae</taxon>
        <taxon>Lepeophtheirus</taxon>
    </lineage>
</organism>
<dbReference type="EMBL" id="HG994580">
    <property type="protein sequence ID" value="CAF2773387.1"/>
    <property type="molecule type" value="Genomic_DNA"/>
</dbReference>
<accession>A0A7R8CCW7</accession>
<evidence type="ECO:0000256" key="1">
    <source>
        <dbReference type="SAM" id="MobiDB-lite"/>
    </source>
</evidence>